<evidence type="ECO:0000313" key="5">
    <source>
        <dbReference type="Proteomes" id="UP001157440"/>
    </source>
</evidence>
<dbReference type="GO" id="GO:0016757">
    <property type="term" value="F:glycosyltransferase activity"/>
    <property type="evidence" value="ECO:0007669"/>
    <property type="project" value="UniProtKB-KW"/>
</dbReference>
<dbReference type="AlphaFoldDB" id="A0AA37TNZ0"/>
<dbReference type="Pfam" id="PF13641">
    <property type="entry name" value="Glyco_tranf_2_3"/>
    <property type="match status" value="1"/>
</dbReference>
<gene>
    <name evidence="4" type="ORF">GCM10007890_38360</name>
</gene>
<reference evidence="5" key="1">
    <citation type="journal article" date="2019" name="Int. J. Syst. Evol. Microbiol.">
        <title>The Global Catalogue of Microorganisms (GCM) 10K type strain sequencing project: providing services to taxonomists for standard genome sequencing and annotation.</title>
        <authorList>
            <consortium name="The Broad Institute Genomics Platform"/>
            <consortium name="The Broad Institute Genome Sequencing Center for Infectious Disease"/>
            <person name="Wu L."/>
            <person name="Ma J."/>
        </authorList>
    </citation>
    <scope>NUCLEOTIDE SEQUENCE [LARGE SCALE GENOMIC DNA]</scope>
    <source>
        <strain evidence="5">NBRC 103632</strain>
    </source>
</reference>
<dbReference type="RefSeq" id="WP_238196784.1">
    <property type="nucleotide sequence ID" value="NZ_BPQZ01000013.1"/>
</dbReference>
<keyword evidence="3" id="KW-0808">Transferase</keyword>
<proteinExistence type="inferred from homology"/>
<dbReference type="EMBL" id="BSPL01000019">
    <property type="protein sequence ID" value="GLS71823.1"/>
    <property type="molecule type" value="Genomic_DNA"/>
</dbReference>
<comment type="caution">
    <text evidence="4">The sequence shown here is derived from an EMBL/GenBank/DDBJ whole genome shotgun (WGS) entry which is preliminary data.</text>
</comment>
<name>A0AA37TNZ0_9HYPH</name>
<organism evidence="4 5">
    <name type="scientific">Methylobacterium tardum</name>
    <dbReference type="NCBI Taxonomy" id="374432"/>
    <lineage>
        <taxon>Bacteria</taxon>
        <taxon>Pseudomonadati</taxon>
        <taxon>Pseudomonadota</taxon>
        <taxon>Alphaproteobacteria</taxon>
        <taxon>Hyphomicrobiales</taxon>
        <taxon>Methylobacteriaceae</taxon>
        <taxon>Methylobacterium</taxon>
    </lineage>
</organism>
<evidence type="ECO:0008006" key="6">
    <source>
        <dbReference type="Google" id="ProtNLM"/>
    </source>
</evidence>
<keyword evidence="2" id="KW-0328">Glycosyltransferase</keyword>
<dbReference type="Proteomes" id="UP001157440">
    <property type="component" value="Unassembled WGS sequence"/>
</dbReference>
<comment type="similarity">
    <text evidence="1">Belongs to the glycosyltransferase 2 family.</text>
</comment>
<evidence type="ECO:0000313" key="4">
    <source>
        <dbReference type="EMBL" id="GLS71823.1"/>
    </source>
</evidence>
<protein>
    <recommendedName>
        <fullName evidence="6">Glycosyl transferase</fullName>
    </recommendedName>
</protein>
<evidence type="ECO:0000256" key="1">
    <source>
        <dbReference type="ARBA" id="ARBA00006739"/>
    </source>
</evidence>
<dbReference type="Gene3D" id="3.90.550.10">
    <property type="entry name" value="Spore Coat Polysaccharide Biosynthesis Protein SpsA, Chain A"/>
    <property type="match status" value="1"/>
</dbReference>
<dbReference type="SUPFAM" id="SSF53448">
    <property type="entry name" value="Nucleotide-diphospho-sugar transferases"/>
    <property type="match status" value="1"/>
</dbReference>
<sequence length="520" mass="56432">MRSHSAPSPAWEAIAWGTPAGPKAAGPNANTPVVPILLDADLQPFDTRPLAADSIERADGAVFLVTPATATPCPDVLERIRAALSARPDIGIFYGDDAVVDAEGLVTSVHCKPAFNPGLLMADDYVGFPLIIRASVLAAVTPSFGRREGNAAWFAFCLDALSAGIGLDRIPHTLLASPLARPKAGRKARARVLERWFRAAGQPLTTAAGLTPDTLEIRRTLADPPPVTLVIPTAQSRPKDGDGVPTDRPHIVQLLDSLARSTYPANRITVLIGDDREDDAIYQGRADRFTVKRIDTRRPAGEPFNYAAKMNRLWRAAETDLIILMNDDLVVRRRGWIEALLTFAMDQGVGGVGGRLLFPDGTIQHAGMTGGIFGVFAHPWYKRPAAERTYADWALTQRDCSAVTGALFATRKAVLEAVNGFDEGFALDFNDVDLCLKLRLLGYRIVYTPFAEMAHHESASRTTNFAPGSQTARFLRRWHDVLAEDPSYSPQLRTDTDVVAPRADATRWITERGTGAAAGR</sequence>
<keyword evidence="5" id="KW-1185">Reference proteome</keyword>
<evidence type="ECO:0000256" key="3">
    <source>
        <dbReference type="ARBA" id="ARBA00022679"/>
    </source>
</evidence>
<dbReference type="InterPro" id="IPR029044">
    <property type="entry name" value="Nucleotide-diphossugar_trans"/>
</dbReference>
<dbReference type="PANTHER" id="PTHR43179">
    <property type="entry name" value="RHAMNOSYLTRANSFERASE WBBL"/>
    <property type="match status" value="1"/>
</dbReference>
<evidence type="ECO:0000256" key="2">
    <source>
        <dbReference type="ARBA" id="ARBA00022676"/>
    </source>
</evidence>
<accession>A0AA37TNZ0</accession>
<dbReference type="PANTHER" id="PTHR43179:SF12">
    <property type="entry name" value="GALACTOFURANOSYLTRANSFERASE GLFT2"/>
    <property type="match status" value="1"/>
</dbReference>